<sequence>MENFKSEPFQKFLHSHTRLNNYIKVSTVAVDFLYKSKEDSKELSEHINTLILEAGERWTPRIIKNIEKEVAQLKNDLSKTGIIWVYSAFDVFFKQAEGQLSSFFPKLTVDKNVCNNEEDIEEKKESKIISLYAKLGWPIDNIKGILPVLKFYEVLRHCVAHNMGHPTTKLIEISESDDFQMAIKSWETKYIKKKISDPPIVTNESIELKPHHCIMYSETCLRIATDINTRIFEKFGLNYFIGLTIKSHLIEPSKLKKPFCENFSRYIVYHLKQDFDISISPYDKIYDYYSDENLKKQHKLRYMTLKNIS</sequence>
<dbReference type="EMBL" id="JANSUY010000005">
    <property type="protein sequence ID" value="MCR9015336.1"/>
    <property type="molecule type" value="Genomic_DNA"/>
</dbReference>
<name>A0A9X2T0Z3_9BACT</name>
<evidence type="ECO:0000313" key="2">
    <source>
        <dbReference type="Proteomes" id="UP001142175"/>
    </source>
</evidence>
<protein>
    <submittedName>
        <fullName evidence="1">Uncharacterized protein</fullName>
    </submittedName>
</protein>
<dbReference type="RefSeq" id="WP_258423193.1">
    <property type="nucleotide sequence ID" value="NZ_JANSUY010000005.1"/>
</dbReference>
<proteinExistence type="predicted"/>
<dbReference type="AlphaFoldDB" id="A0A9X2T0Z3"/>
<evidence type="ECO:0000313" key="1">
    <source>
        <dbReference type="EMBL" id="MCR9015336.1"/>
    </source>
</evidence>
<organism evidence="1 2">
    <name type="scientific">Aquiflexum gelatinilyticum</name>
    <dbReference type="NCBI Taxonomy" id="2961943"/>
    <lineage>
        <taxon>Bacteria</taxon>
        <taxon>Pseudomonadati</taxon>
        <taxon>Bacteroidota</taxon>
        <taxon>Cytophagia</taxon>
        <taxon>Cytophagales</taxon>
        <taxon>Cyclobacteriaceae</taxon>
        <taxon>Aquiflexum</taxon>
    </lineage>
</organism>
<gene>
    <name evidence="1" type="ORF">NU887_09840</name>
</gene>
<comment type="caution">
    <text evidence="1">The sequence shown here is derived from an EMBL/GenBank/DDBJ whole genome shotgun (WGS) entry which is preliminary data.</text>
</comment>
<reference evidence="1" key="1">
    <citation type="submission" date="2022-08" db="EMBL/GenBank/DDBJ databases">
        <authorList>
            <person name="Zhang D."/>
        </authorList>
    </citation>
    <scope>NUCLEOTIDE SEQUENCE</scope>
    <source>
        <strain evidence="1">XJ19-11</strain>
    </source>
</reference>
<dbReference type="Proteomes" id="UP001142175">
    <property type="component" value="Unassembled WGS sequence"/>
</dbReference>
<accession>A0A9X2T0Z3</accession>
<keyword evidence="2" id="KW-1185">Reference proteome</keyword>